<evidence type="ECO:0000313" key="2">
    <source>
        <dbReference type="Proteomes" id="UP000054498"/>
    </source>
</evidence>
<dbReference type="EMBL" id="KK100494">
    <property type="protein sequence ID" value="KIZ05521.1"/>
    <property type="molecule type" value="Genomic_DNA"/>
</dbReference>
<protein>
    <submittedName>
        <fullName evidence="1">Uncharacterized protein</fullName>
    </submittedName>
</protein>
<organism evidence="1 2">
    <name type="scientific">Monoraphidium neglectum</name>
    <dbReference type="NCBI Taxonomy" id="145388"/>
    <lineage>
        <taxon>Eukaryota</taxon>
        <taxon>Viridiplantae</taxon>
        <taxon>Chlorophyta</taxon>
        <taxon>core chlorophytes</taxon>
        <taxon>Chlorophyceae</taxon>
        <taxon>CS clade</taxon>
        <taxon>Sphaeropleales</taxon>
        <taxon>Selenastraceae</taxon>
        <taxon>Monoraphidium</taxon>
    </lineage>
</organism>
<dbReference type="GeneID" id="25735308"/>
<reference evidence="1 2" key="1">
    <citation type="journal article" date="2013" name="BMC Genomics">
        <title>Reconstruction of the lipid metabolism for the microalga Monoraphidium neglectum from its genome sequence reveals characteristics suitable for biofuel production.</title>
        <authorList>
            <person name="Bogen C."/>
            <person name="Al-Dilaimi A."/>
            <person name="Albersmeier A."/>
            <person name="Wichmann J."/>
            <person name="Grundmann M."/>
            <person name="Rupp O."/>
            <person name="Lauersen K.J."/>
            <person name="Blifernez-Klassen O."/>
            <person name="Kalinowski J."/>
            <person name="Goesmann A."/>
            <person name="Mussgnug J.H."/>
            <person name="Kruse O."/>
        </authorList>
    </citation>
    <scope>NUCLEOTIDE SEQUENCE [LARGE SCALE GENOMIC DNA]</scope>
    <source>
        <strain evidence="1 2">SAG 48.87</strain>
    </source>
</reference>
<keyword evidence="2" id="KW-1185">Reference proteome</keyword>
<dbReference type="Proteomes" id="UP000054498">
    <property type="component" value="Unassembled WGS sequence"/>
</dbReference>
<dbReference type="KEGG" id="mng:MNEG_2430"/>
<feature type="non-terminal residue" evidence="1">
    <location>
        <position position="93"/>
    </location>
</feature>
<proteinExistence type="predicted"/>
<sequence length="93" mass="9069">MNAGVARRQALVAGGATREDRSAAAVVAGQASWSAHSAYVRRGALARLLAPALRPAALAAAAQTAAVAAESAAAAHQGAAAAAAQQARERLAS</sequence>
<accession>A0A0D2NLA3</accession>
<evidence type="ECO:0000313" key="1">
    <source>
        <dbReference type="EMBL" id="KIZ05521.1"/>
    </source>
</evidence>
<dbReference type="AlphaFoldDB" id="A0A0D2NLA3"/>
<gene>
    <name evidence="1" type="ORF">MNEG_2430</name>
</gene>
<dbReference type="RefSeq" id="XP_013904540.1">
    <property type="nucleotide sequence ID" value="XM_014049086.1"/>
</dbReference>
<name>A0A0D2NLA3_9CHLO</name>